<dbReference type="AlphaFoldDB" id="A0A1V5MJA1"/>
<reference evidence="1" key="1">
    <citation type="submission" date="2017-02" db="EMBL/GenBank/DDBJ databases">
        <title>Delving into the versatile metabolic prowess of the omnipresent phylum Bacteroidetes.</title>
        <authorList>
            <person name="Nobu M.K."/>
            <person name="Mei R."/>
            <person name="Narihiro T."/>
            <person name="Kuroda K."/>
            <person name="Liu W.-T."/>
        </authorList>
    </citation>
    <scope>NUCLEOTIDE SEQUENCE</scope>
    <source>
        <strain evidence="1">ADurb.Bin417</strain>
    </source>
</reference>
<accession>A0A1V5MJA1</accession>
<proteinExistence type="predicted"/>
<comment type="caution">
    <text evidence="1">The sequence shown here is derived from an EMBL/GenBank/DDBJ whole genome shotgun (WGS) entry which is preliminary data.</text>
</comment>
<sequence length="268" mass="28483">MVEHAAQRILGVLVGGGILDRLRNGDAQAAGRAGHLHLDAPAAFGLVAGRGEDLGSPGLHHDAPVGFLLVAALDHVDRALEAQQLAGQRQGAAPLAGSGFSREAGDALLLIVVSLGDCGVGLVAAGRAGALVLVPDLGLGAQGLLQPAGPAERSWSPEPVDLQDRIGNFDPAFARDLLGHQAFGKDRVEVLRFQRFAGGRVAGRRQRGFQIGQEVIPLLRNFLLGEENSFFHDRLRFRGYGPFSGRGNRLRNRGRARVGDLFNQWPSR</sequence>
<gene>
    <name evidence="1" type="ORF">BWY73_00396</name>
</gene>
<dbReference type="Proteomes" id="UP000485484">
    <property type="component" value="Unassembled WGS sequence"/>
</dbReference>
<dbReference type="EMBL" id="MWAK01000033">
    <property type="protein sequence ID" value="OPZ93279.1"/>
    <property type="molecule type" value="Genomic_DNA"/>
</dbReference>
<name>A0A1V5MJA1_UNCT6</name>
<protein>
    <submittedName>
        <fullName evidence="1">Uncharacterized protein</fullName>
    </submittedName>
</protein>
<organism evidence="1">
    <name type="scientific">candidate division TA06 bacterium ADurb.Bin417</name>
    <dbReference type="NCBI Taxonomy" id="1852828"/>
    <lineage>
        <taxon>Bacteria</taxon>
        <taxon>Bacteria division TA06</taxon>
    </lineage>
</organism>
<evidence type="ECO:0000313" key="1">
    <source>
        <dbReference type="EMBL" id="OPZ93279.1"/>
    </source>
</evidence>